<dbReference type="NCBIfam" id="TIGR01643">
    <property type="entry name" value="YD_repeat_2x"/>
    <property type="match status" value="1"/>
</dbReference>
<gene>
    <name evidence="1" type="ORF">EHE19_011880</name>
</gene>
<reference evidence="1 2" key="1">
    <citation type="submission" date="2020-09" db="EMBL/GenBank/DDBJ databases">
        <title>Characterization and genome sequencing of Ruminiclostridium sp. nov. MA18.</title>
        <authorList>
            <person name="Rettenmaier R."/>
            <person name="Kowollik M.-L."/>
            <person name="Liebl W."/>
            <person name="Zverlov V."/>
        </authorList>
    </citation>
    <scope>NUCLEOTIDE SEQUENCE [LARGE SCALE GENOMIC DNA]</scope>
    <source>
        <strain evidence="1 2">MA18</strain>
    </source>
</reference>
<dbReference type="Proteomes" id="UP000306409">
    <property type="component" value="Chromosome"/>
</dbReference>
<evidence type="ECO:0000313" key="1">
    <source>
        <dbReference type="EMBL" id="QNU65621.1"/>
    </source>
</evidence>
<dbReference type="InterPro" id="IPR006530">
    <property type="entry name" value="YD"/>
</dbReference>
<dbReference type="EMBL" id="CP061336">
    <property type="protein sequence ID" value="QNU65621.1"/>
    <property type="molecule type" value="Genomic_DNA"/>
</dbReference>
<dbReference type="RefSeq" id="WP_137698541.1">
    <property type="nucleotide sequence ID" value="NZ_CP061336.1"/>
</dbReference>
<evidence type="ECO:0000313" key="2">
    <source>
        <dbReference type="Proteomes" id="UP000306409"/>
    </source>
</evidence>
<protein>
    <submittedName>
        <fullName evidence="1">RHS repeat protein</fullName>
    </submittedName>
</protein>
<dbReference type="Pfam" id="PF05593">
    <property type="entry name" value="RHS_repeat"/>
    <property type="match status" value="1"/>
</dbReference>
<name>A0A4U7JEX7_9FIRM</name>
<dbReference type="KEGG" id="rher:EHE19_011880"/>
<keyword evidence="2" id="KW-1185">Reference proteome</keyword>
<proteinExistence type="predicted"/>
<dbReference type="AlphaFoldDB" id="A0A4U7JEX7"/>
<dbReference type="OrthoDB" id="9771173at2"/>
<dbReference type="InterPro" id="IPR031325">
    <property type="entry name" value="RHS_repeat"/>
</dbReference>
<organism evidence="1 2">
    <name type="scientific">Ruminiclostridium herbifermentans</name>
    <dbReference type="NCBI Taxonomy" id="2488810"/>
    <lineage>
        <taxon>Bacteria</taxon>
        <taxon>Bacillati</taxon>
        <taxon>Bacillota</taxon>
        <taxon>Clostridia</taxon>
        <taxon>Eubacteriales</taxon>
        <taxon>Oscillospiraceae</taxon>
        <taxon>Ruminiclostridium</taxon>
    </lineage>
</organism>
<sequence>MRIRDHNQKLIEKISYYHQVQDENIHKVSQAIDSYGNVVNYAYDTKNKKTTITDAKGRVTTYWYDDGFYTIRVQDPDGKSTYTEYVKYDKFNKYGDIKSTTDRNGSKTEYEIDDQGNVTKIIYPDKSTIIKEYDSKNNLIKEIDECGNTTYYIYDNNKINIIIYL</sequence>
<dbReference type="Gene3D" id="2.180.10.10">
    <property type="entry name" value="RHS repeat-associated core"/>
    <property type="match status" value="1"/>
</dbReference>
<accession>A0A4U7JEX7</accession>